<dbReference type="OrthoDB" id="194358at2759"/>
<dbReference type="Pfam" id="PF00023">
    <property type="entry name" value="Ank"/>
    <property type="match status" value="1"/>
</dbReference>
<evidence type="ECO:0000313" key="3">
    <source>
        <dbReference type="Proteomes" id="UP000237271"/>
    </source>
</evidence>
<keyword evidence="1" id="KW-0040">ANK repeat</keyword>
<dbReference type="InterPro" id="IPR036770">
    <property type="entry name" value="Ankyrin_rpt-contain_sf"/>
</dbReference>
<organism evidence="2 3">
    <name type="scientific">Phytophthora palmivora</name>
    <dbReference type="NCBI Taxonomy" id="4796"/>
    <lineage>
        <taxon>Eukaryota</taxon>
        <taxon>Sar</taxon>
        <taxon>Stramenopiles</taxon>
        <taxon>Oomycota</taxon>
        <taxon>Peronosporomycetes</taxon>
        <taxon>Peronosporales</taxon>
        <taxon>Peronosporaceae</taxon>
        <taxon>Phytophthora</taxon>
    </lineage>
</organism>
<evidence type="ECO:0000313" key="2">
    <source>
        <dbReference type="EMBL" id="POM72734.1"/>
    </source>
</evidence>
<dbReference type="Gene3D" id="1.25.40.20">
    <property type="entry name" value="Ankyrin repeat-containing domain"/>
    <property type="match status" value="1"/>
</dbReference>
<dbReference type="EMBL" id="NCKW01005523">
    <property type="protein sequence ID" value="POM72734.1"/>
    <property type="molecule type" value="Genomic_DNA"/>
</dbReference>
<dbReference type="InterPro" id="IPR002110">
    <property type="entry name" value="Ankyrin_rpt"/>
</dbReference>
<keyword evidence="3" id="KW-1185">Reference proteome</keyword>
<dbReference type="SUPFAM" id="SSF48403">
    <property type="entry name" value="Ankyrin repeat"/>
    <property type="match status" value="1"/>
</dbReference>
<feature type="repeat" description="ANK" evidence="1">
    <location>
        <begin position="80"/>
        <end position="106"/>
    </location>
</feature>
<gene>
    <name evidence="2" type="ORF">PHPALM_10508</name>
</gene>
<accession>A0A2P4Y4I8</accession>
<name>A0A2P4Y4I8_9STRA</name>
<evidence type="ECO:0000256" key="1">
    <source>
        <dbReference type="PROSITE-ProRule" id="PRU00023"/>
    </source>
</evidence>
<dbReference type="AlphaFoldDB" id="A0A2P4Y4I8"/>
<reference evidence="2 3" key="1">
    <citation type="journal article" date="2017" name="Genome Biol. Evol.">
        <title>Phytophthora megakarya and P. palmivora, closely related causal agents of cacao black pod rot, underwent increases in genome sizes and gene numbers by different mechanisms.</title>
        <authorList>
            <person name="Ali S.S."/>
            <person name="Shao J."/>
            <person name="Lary D.J."/>
            <person name="Kronmiller B."/>
            <person name="Shen D."/>
            <person name="Strem M.D."/>
            <person name="Amoako-Attah I."/>
            <person name="Akrofi A.Y."/>
            <person name="Begoude B.A."/>
            <person name="Ten Hoopen G.M."/>
            <person name="Coulibaly K."/>
            <person name="Kebe B.I."/>
            <person name="Melnick R.L."/>
            <person name="Guiltinan M.J."/>
            <person name="Tyler B.M."/>
            <person name="Meinhardt L.W."/>
            <person name="Bailey B.A."/>
        </authorList>
    </citation>
    <scope>NUCLEOTIDE SEQUENCE [LARGE SCALE GENOMIC DNA]</scope>
    <source>
        <strain evidence="3">sbr112.9</strain>
    </source>
</reference>
<dbReference type="PROSITE" id="PS50297">
    <property type="entry name" value="ANK_REP_REGION"/>
    <property type="match status" value="1"/>
</dbReference>
<comment type="caution">
    <text evidence="2">The sequence shown here is derived from an EMBL/GenBank/DDBJ whole genome shotgun (WGS) entry which is preliminary data.</text>
</comment>
<dbReference type="PROSITE" id="PS50088">
    <property type="entry name" value="ANK_REPEAT"/>
    <property type="match status" value="1"/>
</dbReference>
<proteinExistence type="predicted"/>
<dbReference type="Proteomes" id="UP000237271">
    <property type="component" value="Unassembled WGS sequence"/>
</dbReference>
<protein>
    <submittedName>
        <fullName evidence="2">Uncharacterized protein</fullName>
    </submittedName>
</protein>
<feature type="non-terminal residue" evidence="2">
    <location>
        <position position="245"/>
    </location>
</feature>
<sequence length="245" mass="27398">MAASKPALCRRNVLWWSQRYGLDAAQHSDAALSSELDGFYRAIRDNQVELVQRYVSQHPAAVFTKSVWIAYICSWLWSQIFRTALYVASFFGRHQVVKLLLRRGADKCVRGLRSKRFVPNNAGRGILSDLLCDGVRPIDVAGFASTDLVDRMKVRSLLQGDVCPQVILRLDDKSSSTDAASETRQFRVQIHFSEAVDEFTDEDVTVSDGCEVTRFSMLRADFYLATVRLVKGSSAIVEVPAGAAR</sequence>